<protein>
    <submittedName>
        <fullName evidence="3">THUMP domain-containing protein 2-like</fullName>
    </submittedName>
</protein>
<gene>
    <name evidence="3" type="primary">LOC111129712</name>
</gene>
<dbReference type="GO" id="GO:0043527">
    <property type="term" value="C:tRNA methyltransferase complex"/>
    <property type="evidence" value="ECO:0007669"/>
    <property type="project" value="UniProtKB-ARBA"/>
</dbReference>
<dbReference type="GeneID" id="111129712"/>
<dbReference type="KEGG" id="cvn:111129712"/>
<dbReference type="CDD" id="cd11715">
    <property type="entry name" value="THUMP_AdoMetMT"/>
    <property type="match status" value="1"/>
</dbReference>
<dbReference type="Gene3D" id="3.30.2130.30">
    <property type="match status" value="1"/>
</dbReference>
<proteinExistence type="predicted"/>
<keyword evidence="2" id="KW-1185">Reference proteome</keyword>
<dbReference type="AlphaFoldDB" id="A0A8B8DW91"/>
<dbReference type="InterPro" id="IPR029063">
    <property type="entry name" value="SAM-dependent_MTases_sf"/>
</dbReference>
<evidence type="ECO:0000313" key="3">
    <source>
        <dbReference type="RefSeq" id="XP_022331888.1"/>
    </source>
</evidence>
<dbReference type="Pfam" id="PF01170">
    <property type="entry name" value="UPF0020"/>
    <property type="match status" value="1"/>
</dbReference>
<dbReference type="SUPFAM" id="SSF143437">
    <property type="entry name" value="THUMP domain-like"/>
    <property type="match status" value="1"/>
</dbReference>
<dbReference type="SUPFAM" id="SSF53335">
    <property type="entry name" value="S-adenosyl-L-methionine-dependent methyltransferases"/>
    <property type="match status" value="1"/>
</dbReference>
<dbReference type="OrthoDB" id="2013972at2759"/>
<evidence type="ECO:0000313" key="2">
    <source>
        <dbReference type="Proteomes" id="UP000694844"/>
    </source>
</evidence>
<dbReference type="GO" id="GO:0016423">
    <property type="term" value="F:tRNA (guanine) methyltransferase activity"/>
    <property type="evidence" value="ECO:0007669"/>
    <property type="project" value="TreeGrafter"/>
</dbReference>
<dbReference type="Proteomes" id="UP000694844">
    <property type="component" value="Chromosome 4"/>
</dbReference>
<dbReference type="GO" id="GO:0030488">
    <property type="term" value="P:tRNA methylation"/>
    <property type="evidence" value="ECO:0007669"/>
    <property type="project" value="TreeGrafter"/>
</dbReference>
<name>A0A8B8DW91_CRAVI</name>
<dbReference type="RefSeq" id="XP_022331888.1">
    <property type="nucleotide sequence ID" value="XM_022476180.1"/>
</dbReference>
<dbReference type="InterPro" id="IPR000241">
    <property type="entry name" value="RlmKL-like_Mtase"/>
</dbReference>
<reference evidence="3" key="1">
    <citation type="submission" date="2025-08" db="UniProtKB">
        <authorList>
            <consortium name="RefSeq"/>
        </authorList>
    </citation>
    <scope>IDENTIFICATION</scope>
    <source>
        <tissue evidence="3">Whole sample</tissue>
    </source>
</reference>
<dbReference type="PANTHER" id="PTHR14911">
    <property type="entry name" value="THUMP DOMAIN-CONTAINING"/>
    <property type="match status" value="1"/>
</dbReference>
<feature type="domain" description="Ribosomal RNA large subunit methyltransferase K/L-like methyltransferase" evidence="1">
    <location>
        <begin position="219"/>
        <end position="345"/>
    </location>
</feature>
<evidence type="ECO:0000259" key="1">
    <source>
        <dbReference type="Pfam" id="PF01170"/>
    </source>
</evidence>
<sequence>MRFFCTAGKGTEIFAYKEVLDKNFDMASFSEGRVYFQGCLAQIDRILQLRSVERAFALICHKDAEKYKKFDRATFLNFIRSSILNQSVWKDEELISVIKYIKSDHGPFVKEAVTSVGEDDRPLKKQRCDEKTSFRVSCKCSGIWGRKVSSQLLAKQIGVKLSQIMKWRVDFRNPDIEICIQINDSHVSVGIPLTRIPLSKREYVRFHGLRGPVTWIMTSLLKMETYPATSTLLDPMCGKATILLEAAKNFKGVFCVGCDINQDQLKQAQENIKFANVEKCVQLIRGDCTALPLCNNSVDHIVCDTPFGKKFSLNQTSTVFHASLLQEMHRVLRANGRIVLLVSEELHGIFQKAEEFTTSNTKLPKTGTIETDIPKSVAPTDIQLKGTLHNDVTDSNAKDIPYSELDIQSKGSLNTASNKPDPVCFYEEFEIKSHGVKGQEFIGGQGLSDQQKRTDVQSYKDNTDNELSLIASTSCATGKSSDQNQDDVVNFLSVLNLFEFESDHYIKLGETNSYIIVLKIKDKN</sequence>
<dbReference type="CDD" id="cd02440">
    <property type="entry name" value="AdoMet_MTases"/>
    <property type="match status" value="1"/>
</dbReference>
<dbReference type="Gene3D" id="3.40.50.150">
    <property type="entry name" value="Vaccinia Virus protein VP39"/>
    <property type="match status" value="1"/>
</dbReference>
<dbReference type="PANTHER" id="PTHR14911:SF1">
    <property type="entry name" value="THUMP DOMAIN-CONTAINING PROTEIN 2"/>
    <property type="match status" value="1"/>
</dbReference>
<accession>A0A8B8DW91</accession>
<organism evidence="2 3">
    <name type="scientific">Crassostrea virginica</name>
    <name type="common">Eastern oyster</name>
    <dbReference type="NCBI Taxonomy" id="6565"/>
    <lineage>
        <taxon>Eukaryota</taxon>
        <taxon>Metazoa</taxon>
        <taxon>Spiralia</taxon>
        <taxon>Lophotrochozoa</taxon>
        <taxon>Mollusca</taxon>
        <taxon>Bivalvia</taxon>
        <taxon>Autobranchia</taxon>
        <taxon>Pteriomorphia</taxon>
        <taxon>Ostreida</taxon>
        <taxon>Ostreoidea</taxon>
        <taxon>Ostreidae</taxon>
        <taxon>Crassostrea</taxon>
    </lineage>
</organism>